<evidence type="ECO:0000256" key="2">
    <source>
        <dbReference type="ARBA" id="ARBA00022679"/>
    </source>
</evidence>
<name>A0A1M5AN02_9FIRM</name>
<dbReference type="Proteomes" id="UP000184404">
    <property type="component" value="Unassembled WGS sequence"/>
</dbReference>
<evidence type="ECO:0000259" key="7">
    <source>
        <dbReference type="PROSITE" id="PS50011"/>
    </source>
</evidence>
<dbReference type="OrthoDB" id="9788659at2"/>
<protein>
    <recommendedName>
        <fullName evidence="1">non-specific serine/threonine protein kinase</fullName>
        <ecNumber evidence="1">2.7.11.1</ecNumber>
    </recommendedName>
</protein>
<feature type="compositionally biased region" description="Basic and acidic residues" evidence="6">
    <location>
        <begin position="267"/>
        <end position="283"/>
    </location>
</feature>
<keyword evidence="4 8" id="KW-0418">Kinase</keyword>
<dbReference type="PANTHER" id="PTHR43289">
    <property type="entry name" value="MITOGEN-ACTIVATED PROTEIN KINASE KINASE KINASE 20-RELATED"/>
    <property type="match status" value="1"/>
</dbReference>
<accession>A0A1M5AN02</accession>
<dbReference type="SUPFAM" id="SSF56112">
    <property type="entry name" value="Protein kinase-like (PK-like)"/>
    <property type="match status" value="1"/>
</dbReference>
<keyword evidence="2" id="KW-0808">Transferase</keyword>
<feature type="compositionally biased region" description="Basic and acidic residues" evidence="6">
    <location>
        <begin position="351"/>
        <end position="361"/>
    </location>
</feature>
<dbReference type="CDD" id="cd14014">
    <property type="entry name" value="STKc_PknB_like"/>
    <property type="match status" value="1"/>
</dbReference>
<feature type="compositionally biased region" description="Polar residues" evidence="6">
    <location>
        <begin position="330"/>
        <end position="348"/>
    </location>
</feature>
<dbReference type="PROSITE" id="PS50011">
    <property type="entry name" value="PROTEIN_KINASE_DOM"/>
    <property type="match status" value="1"/>
</dbReference>
<dbReference type="GO" id="GO:0004674">
    <property type="term" value="F:protein serine/threonine kinase activity"/>
    <property type="evidence" value="ECO:0007669"/>
    <property type="project" value="UniProtKB-KW"/>
</dbReference>
<dbReference type="InterPro" id="IPR008271">
    <property type="entry name" value="Ser/Thr_kinase_AS"/>
</dbReference>
<feature type="compositionally biased region" description="Polar residues" evidence="6">
    <location>
        <begin position="299"/>
        <end position="308"/>
    </location>
</feature>
<evidence type="ECO:0000313" key="9">
    <source>
        <dbReference type="Proteomes" id="UP000184404"/>
    </source>
</evidence>
<gene>
    <name evidence="8" type="ORF">SAMN02745190_02376</name>
</gene>
<evidence type="ECO:0000256" key="1">
    <source>
        <dbReference type="ARBA" id="ARBA00012513"/>
    </source>
</evidence>
<dbReference type="AlphaFoldDB" id="A0A1M5AN02"/>
<dbReference type="STRING" id="1123243.SAMN02745190_02376"/>
<keyword evidence="9" id="KW-1185">Reference proteome</keyword>
<dbReference type="InterPro" id="IPR011009">
    <property type="entry name" value="Kinase-like_dom_sf"/>
</dbReference>
<dbReference type="EMBL" id="FQUG01000013">
    <property type="protein sequence ID" value="SHF31613.1"/>
    <property type="molecule type" value="Genomic_DNA"/>
</dbReference>
<organism evidence="8 9">
    <name type="scientific">Schwartzia succinivorans DSM 10502</name>
    <dbReference type="NCBI Taxonomy" id="1123243"/>
    <lineage>
        <taxon>Bacteria</taxon>
        <taxon>Bacillati</taxon>
        <taxon>Bacillota</taxon>
        <taxon>Negativicutes</taxon>
        <taxon>Selenomonadales</taxon>
        <taxon>Selenomonadaceae</taxon>
        <taxon>Schwartzia</taxon>
    </lineage>
</organism>
<sequence>MDPLTLEYLQEQYIKIQLIKKSEKSEVWLVYDTDGNLAVMKTIYNTGLPIKLLKDNPSRFWPKIHLLHEDKDQKYTLVIEEFIQGKTLEAFINDRKITPSKGVTLFKEFCRGLKDLHALGIIHRDIKPSNIVIKEDGSPVLVDFDSARLASSDRGKTSDTVLLGTKGYAPPEQFGYATTDVRSDIYALGVTFDKVLPADSPFMLKKIVRKCRAFDPDNRYQSAYEILRALSYARLIKILGGLLLLAIPTLLLIKFVLFPMSAKPTEEQKHEQKYSSQQNEEKVQPAAKESGPTKEEKNQTSAETTHSTQQDEKKSSPAVKDAVTNKEAKSQSSVETTITEKPGSTKSAVDNAEKSSESHSFKESGFDFIDMTASLRHNSPHRGTVANSEEIPYSEYSTWASSPLETPLYREITFPDDYAVEVIFTNNSQTTTWENPEVEINYGRLSDYAHHDIRSFPDLPPGESYALVYSLSGMKTTARFMYSGDDCIDIYFTPRINIPTGLKQTIVSTSVRINFIKDI</sequence>
<keyword evidence="8" id="KW-0723">Serine/threonine-protein kinase</keyword>
<evidence type="ECO:0000256" key="3">
    <source>
        <dbReference type="ARBA" id="ARBA00022741"/>
    </source>
</evidence>
<evidence type="ECO:0000256" key="4">
    <source>
        <dbReference type="ARBA" id="ARBA00022777"/>
    </source>
</evidence>
<evidence type="ECO:0000256" key="6">
    <source>
        <dbReference type="SAM" id="MobiDB-lite"/>
    </source>
</evidence>
<evidence type="ECO:0000313" key="8">
    <source>
        <dbReference type="EMBL" id="SHF31613.1"/>
    </source>
</evidence>
<dbReference type="SMART" id="SM00220">
    <property type="entry name" value="S_TKc"/>
    <property type="match status" value="1"/>
</dbReference>
<dbReference type="PROSITE" id="PS00108">
    <property type="entry name" value="PROTEIN_KINASE_ST"/>
    <property type="match status" value="1"/>
</dbReference>
<keyword evidence="5" id="KW-0067">ATP-binding</keyword>
<dbReference type="GO" id="GO:0005524">
    <property type="term" value="F:ATP binding"/>
    <property type="evidence" value="ECO:0007669"/>
    <property type="project" value="UniProtKB-KW"/>
</dbReference>
<feature type="domain" description="Protein kinase" evidence="7">
    <location>
        <begin position="1"/>
        <end position="275"/>
    </location>
</feature>
<dbReference type="EC" id="2.7.11.1" evidence="1"/>
<keyword evidence="3" id="KW-0547">Nucleotide-binding</keyword>
<dbReference type="PANTHER" id="PTHR43289:SF6">
    <property type="entry name" value="SERINE_THREONINE-PROTEIN KINASE NEKL-3"/>
    <property type="match status" value="1"/>
</dbReference>
<dbReference type="Pfam" id="PF00069">
    <property type="entry name" value="Pkinase"/>
    <property type="match status" value="1"/>
</dbReference>
<dbReference type="InterPro" id="IPR000719">
    <property type="entry name" value="Prot_kinase_dom"/>
</dbReference>
<evidence type="ECO:0000256" key="5">
    <source>
        <dbReference type="ARBA" id="ARBA00022840"/>
    </source>
</evidence>
<reference evidence="8 9" key="1">
    <citation type="submission" date="2016-11" db="EMBL/GenBank/DDBJ databases">
        <authorList>
            <person name="Jaros S."/>
            <person name="Januszkiewicz K."/>
            <person name="Wedrychowicz H."/>
        </authorList>
    </citation>
    <scope>NUCLEOTIDE SEQUENCE [LARGE SCALE GENOMIC DNA]</scope>
    <source>
        <strain evidence="8 9">DSM 10502</strain>
    </source>
</reference>
<dbReference type="Gene3D" id="1.10.510.10">
    <property type="entry name" value="Transferase(Phosphotransferase) domain 1"/>
    <property type="match status" value="1"/>
</dbReference>
<feature type="region of interest" description="Disordered" evidence="6">
    <location>
        <begin position="267"/>
        <end position="361"/>
    </location>
</feature>
<proteinExistence type="predicted"/>
<dbReference type="RefSeq" id="WP_072936471.1">
    <property type="nucleotide sequence ID" value="NZ_FQUG01000013.1"/>
</dbReference>